<feature type="compositionally biased region" description="Low complexity" evidence="4">
    <location>
        <begin position="16"/>
        <end position="25"/>
    </location>
</feature>
<evidence type="ECO:0000313" key="6">
    <source>
        <dbReference type="EMBL" id="MBD8060896.1"/>
    </source>
</evidence>
<reference evidence="6 7" key="1">
    <citation type="submission" date="2020-08" db="EMBL/GenBank/DDBJ databases">
        <title>A Genomic Blueprint of the Chicken Gut Microbiome.</title>
        <authorList>
            <person name="Gilroy R."/>
            <person name="Ravi A."/>
            <person name="Getino M."/>
            <person name="Pursley I."/>
            <person name="Horton D.L."/>
            <person name="Alikhan N.-F."/>
            <person name="Baker D."/>
            <person name="Gharbi K."/>
            <person name="Hall N."/>
            <person name="Watson M."/>
            <person name="Adriaenssens E.M."/>
            <person name="Foster-Nyarko E."/>
            <person name="Jarju S."/>
            <person name="Secka A."/>
            <person name="Antonio M."/>
            <person name="Oren A."/>
            <person name="Chaudhuri R."/>
            <person name="La Ragione R.M."/>
            <person name="Hildebrand F."/>
            <person name="Pallen M.J."/>
        </authorList>
    </citation>
    <scope>NUCLEOTIDE SEQUENCE [LARGE SCALE GENOMIC DNA]</scope>
    <source>
        <strain evidence="6 7">Sa1BUA1</strain>
    </source>
</reference>
<evidence type="ECO:0000259" key="5">
    <source>
        <dbReference type="PROSITE" id="PS51352"/>
    </source>
</evidence>
<dbReference type="InterPro" id="IPR000866">
    <property type="entry name" value="AhpC/TSA"/>
</dbReference>
<evidence type="ECO:0000256" key="4">
    <source>
        <dbReference type="SAM" id="MobiDB-lite"/>
    </source>
</evidence>
<keyword evidence="3" id="KW-0676">Redox-active center</keyword>
<dbReference type="PROSITE" id="PS51352">
    <property type="entry name" value="THIOREDOXIN_2"/>
    <property type="match status" value="1"/>
</dbReference>
<feature type="domain" description="Thioredoxin" evidence="5">
    <location>
        <begin position="130"/>
        <end position="276"/>
    </location>
</feature>
<gene>
    <name evidence="6" type="ORF">H9624_00995</name>
</gene>
<evidence type="ECO:0000256" key="2">
    <source>
        <dbReference type="ARBA" id="ARBA00022862"/>
    </source>
</evidence>
<organism evidence="6 7">
    <name type="scientific">Oceanitalea stevensii</name>
    <dbReference type="NCBI Taxonomy" id="2763072"/>
    <lineage>
        <taxon>Bacteria</taxon>
        <taxon>Bacillati</taxon>
        <taxon>Actinomycetota</taxon>
        <taxon>Actinomycetes</taxon>
        <taxon>Micrococcales</taxon>
        <taxon>Bogoriellaceae</taxon>
        <taxon>Georgenia</taxon>
    </lineage>
</organism>
<evidence type="ECO:0000313" key="7">
    <source>
        <dbReference type="Proteomes" id="UP000661894"/>
    </source>
</evidence>
<dbReference type="InterPro" id="IPR050455">
    <property type="entry name" value="Tpx_Peroxidase_subfamily"/>
</dbReference>
<dbReference type="Pfam" id="PF00578">
    <property type="entry name" value="AhpC-TSA"/>
    <property type="match status" value="1"/>
</dbReference>
<name>A0ABR8YXU6_9MICO</name>
<evidence type="ECO:0000256" key="3">
    <source>
        <dbReference type="ARBA" id="ARBA00023284"/>
    </source>
</evidence>
<dbReference type="PANTHER" id="PTHR43110:SF1">
    <property type="entry name" value="THIOL PEROXIDASE"/>
    <property type="match status" value="1"/>
</dbReference>
<feature type="compositionally biased region" description="Low complexity" evidence="4">
    <location>
        <begin position="36"/>
        <end position="95"/>
    </location>
</feature>
<dbReference type="InterPro" id="IPR036249">
    <property type="entry name" value="Thioredoxin-like_sf"/>
</dbReference>
<keyword evidence="7" id="KW-1185">Reference proteome</keyword>
<accession>A0ABR8YXU6</accession>
<feature type="compositionally biased region" description="Basic residues" evidence="4">
    <location>
        <begin position="26"/>
        <end position="35"/>
    </location>
</feature>
<dbReference type="Gene3D" id="3.40.30.10">
    <property type="entry name" value="Glutaredoxin"/>
    <property type="match status" value="1"/>
</dbReference>
<sequence length="276" mass="28327">MPAAGSASTPGRRFRSSGTTPTSTRRSARPSRTSRGRTSWTRSTPTSSTAPSSGGARTTVTRATSPTSSSTPSTTWTTPGRSSSSPPSRAVVATSGPPSWRTPHARPASSRPVPSAPGPTGTGCVCSPVVAVADRAPVLELPDTHGTPVRVGGVRPRPQLVVFLPFAFSRVCGGELRALVEEPVGGADVVAVTCDPVFTLRAWGEQEGVTFPLLSDFWPHGQAARAFGVLDDASGAPQRATFLLDDDGAVAWSVRSPAGVARSVADYRAAVAALAG</sequence>
<dbReference type="EMBL" id="JACSPO010000001">
    <property type="protein sequence ID" value="MBD8060896.1"/>
    <property type="molecule type" value="Genomic_DNA"/>
</dbReference>
<dbReference type="InterPro" id="IPR013766">
    <property type="entry name" value="Thioredoxin_domain"/>
</dbReference>
<keyword evidence="1" id="KW-0560">Oxidoreductase</keyword>
<feature type="region of interest" description="Disordered" evidence="4">
    <location>
        <begin position="1"/>
        <end position="120"/>
    </location>
</feature>
<keyword evidence="1" id="KW-0575">Peroxidase</keyword>
<dbReference type="PANTHER" id="PTHR43110">
    <property type="entry name" value="THIOL PEROXIDASE"/>
    <property type="match status" value="1"/>
</dbReference>
<comment type="caution">
    <text evidence="6">The sequence shown here is derived from an EMBL/GenBank/DDBJ whole genome shotgun (WGS) entry which is preliminary data.</text>
</comment>
<dbReference type="Proteomes" id="UP000661894">
    <property type="component" value="Unassembled WGS sequence"/>
</dbReference>
<evidence type="ECO:0000256" key="1">
    <source>
        <dbReference type="ARBA" id="ARBA00022559"/>
    </source>
</evidence>
<keyword evidence="2" id="KW-0049">Antioxidant</keyword>
<proteinExistence type="predicted"/>
<protein>
    <submittedName>
        <fullName evidence="6">Redoxin domain-containing protein</fullName>
    </submittedName>
</protein>
<dbReference type="SUPFAM" id="SSF52833">
    <property type="entry name" value="Thioredoxin-like"/>
    <property type="match status" value="1"/>
</dbReference>